<proteinExistence type="predicted"/>
<dbReference type="EMBL" id="BARW01038998">
    <property type="protein sequence ID" value="GAJ17298.1"/>
    <property type="molecule type" value="Genomic_DNA"/>
</dbReference>
<feature type="non-terminal residue" evidence="2">
    <location>
        <position position="1"/>
    </location>
</feature>
<organism evidence="2">
    <name type="scientific">marine sediment metagenome</name>
    <dbReference type="NCBI Taxonomy" id="412755"/>
    <lineage>
        <taxon>unclassified sequences</taxon>
        <taxon>metagenomes</taxon>
        <taxon>ecological metagenomes</taxon>
    </lineage>
</organism>
<feature type="transmembrane region" description="Helical" evidence="1">
    <location>
        <begin position="110"/>
        <end position="132"/>
    </location>
</feature>
<keyword evidence="1" id="KW-0812">Transmembrane</keyword>
<evidence type="ECO:0000313" key="2">
    <source>
        <dbReference type="EMBL" id="GAJ17298.1"/>
    </source>
</evidence>
<reference evidence="2" key="1">
    <citation type="journal article" date="2014" name="Front. Microbiol.">
        <title>High frequency of phylogenetically diverse reductive dehalogenase-homologous genes in deep subseafloor sedimentary metagenomes.</title>
        <authorList>
            <person name="Kawai M."/>
            <person name="Futagami T."/>
            <person name="Toyoda A."/>
            <person name="Takaki Y."/>
            <person name="Nishi S."/>
            <person name="Hori S."/>
            <person name="Arai W."/>
            <person name="Tsubouchi T."/>
            <person name="Morono Y."/>
            <person name="Uchiyama I."/>
            <person name="Ito T."/>
            <person name="Fujiyama A."/>
            <person name="Inagaki F."/>
            <person name="Takami H."/>
        </authorList>
    </citation>
    <scope>NUCLEOTIDE SEQUENCE</scope>
    <source>
        <strain evidence="2">Expedition CK06-06</strain>
    </source>
</reference>
<keyword evidence="1" id="KW-0472">Membrane</keyword>
<evidence type="ECO:0000256" key="1">
    <source>
        <dbReference type="SAM" id="Phobius"/>
    </source>
</evidence>
<keyword evidence="1" id="KW-1133">Transmembrane helix</keyword>
<name>X1UIL6_9ZZZZ</name>
<comment type="caution">
    <text evidence="2">The sequence shown here is derived from an EMBL/GenBank/DDBJ whole genome shotgun (WGS) entry which is preliminary data.</text>
</comment>
<accession>X1UIL6</accession>
<protein>
    <submittedName>
        <fullName evidence="2">Uncharacterized protein</fullName>
    </submittedName>
</protein>
<feature type="non-terminal residue" evidence="2">
    <location>
        <position position="156"/>
    </location>
</feature>
<feature type="transmembrane region" description="Helical" evidence="1">
    <location>
        <begin position="68"/>
        <end position="90"/>
    </location>
</feature>
<gene>
    <name evidence="2" type="ORF">S12H4_59605</name>
</gene>
<sequence>VLVLTVFVVFVRRYKIFMSWRHFKNNLQSKSSFWKARSFFSKKVHFNFFKQVYTVRFKYREEKISANILKNALFSLVFNSLYAILFVFLFEYLYKIFPYKIPFKMTDSDVGLLVATIVTVTGVFLGLYFTAISVAAGNLFMRATEDLQNLFIRERK</sequence>
<dbReference type="AlphaFoldDB" id="X1UIL6"/>